<dbReference type="InterPro" id="IPR036388">
    <property type="entry name" value="WH-like_DNA-bd_sf"/>
</dbReference>
<dbReference type="Proteomes" id="UP001595900">
    <property type="component" value="Unassembled WGS sequence"/>
</dbReference>
<dbReference type="Gene3D" id="1.10.10.10">
    <property type="entry name" value="Winged helix-like DNA-binding domain superfamily/Winged helix DNA-binding domain"/>
    <property type="match status" value="1"/>
</dbReference>
<dbReference type="SUPFAM" id="SSF46689">
    <property type="entry name" value="Homeodomain-like"/>
    <property type="match status" value="1"/>
</dbReference>
<keyword evidence="1" id="KW-0175">Coiled coil</keyword>
<dbReference type="InterPro" id="IPR002514">
    <property type="entry name" value="Transposase_8"/>
</dbReference>
<reference evidence="3" key="1">
    <citation type="journal article" date="2019" name="Int. J. Syst. Evol. Microbiol.">
        <title>The Global Catalogue of Microorganisms (GCM) 10K type strain sequencing project: providing services to taxonomists for standard genome sequencing and annotation.</title>
        <authorList>
            <consortium name="The Broad Institute Genomics Platform"/>
            <consortium name="The Broad Institute Genome Sequencing Center for Infectious Disease"/>
            <person name="Wu L."/>
            <person name="Ma J."/>
        </authorList>
    </citation>
    <scope>NUCLEOTIDE SEQUENCE [LARGE SCALE GENOMIC DNA]</scope>
    <source>
        <strain evidence="3">CGMCC 1.10363</strain>
    </source>
</reference>
<evidence type="ECO:0000313" key="3">
    <source>
        <dbReference type="Proteomes" id="UP001595900"/>
    </source>
</evidence>
<dbReference type="Pfam" id="PF01527">
    <property type="entry name" value="HTH_Tnp_1"/>
    <property type="match status" value="1"/>
</dbReference>
<gene>
    <name evidence="2" type="ORF">ACFOYW_18475</name>
</gene>
<feature type="coiled-coil region" evidence="1">
    <location>
        <begin position="55"/>
        <end position="89"/>
    </location>
</feature>
<proteinExistence type="predicted"/>
<protein>
    <submittedName>
        <fullName evidence="2">Transposase</fullName>
    </submittedName>
</protein>
<evidence type="ECO:0000256" key="1">
    <source>
        <dbReference type="SAM" id="Coils"/>
    </source>
</evidence>
<keyword evidence="3" id="KW-1185">Reference proteome</keyword>
<accession>A0ABV8QCH6</accession>
<comment type="caution">
    <text evidence="2">The sequence shown here is derived from an EMBL/GenBank/DDBJ whole genome shotgun (WGS) entry which is preliminary data.</text>
</comment>
<dbReference type="RefSeq" id="WP_390232534.1">
    <property type="nucleotide sequence ID" value="NZ_JBHSCN010000023.1"/>
</dbReference>
<sequence>MPRRYSHQFRERVLALVRDGRDVGDLAAELGVASATIYRWRRQERIDVGEIPGTDSTVAAELADARRRIRELEDELSATRLAASMLRDQGIRPKGGSRSLQP</sequence>
<organism evidence="2 3">
    <name type="scientific">Gryllotalpicola reticulitermitis</name>
    <dbReference type="NCBI Taxonomy" id="1184153"/>
    <lineage>
        <taxon>Bacteria</taxon>
        <taxon>Bacillati</taxon>
        <taxon>Actinomycetota</taxon>
        <taxon>Actinomycetes</taxon>
        <taxon>Micrococcales</taxon>
        <taxon>Microbacteriaceae</taxon>
        <taxon>Gryllotalpicola</taxon>
    </lineage>
</organism>
<dbReference type="InterPro" id="IPR009057">
    <property type="entry name" value="Homeodomain-like_sf"/>
</dbReference>
<evidence type="ECO:0000313" key="2">
    <source>
        <dbReference type="EMBL" id="MFC4245358.1"/>
    </source>
</evidence>
<name>A0ABV8QCH6_9MICO</name>
<dbReference type="EMBL" id="JBHSCN010000023">
    <property type="protein sequence ID" value="MFC4245358.1"/>
    <property type="molecule type" value="Genomic_DNA"/>
</dbReference>